<reference evidence="1 2" key="1">
    <citation type="submission" date="2020-01" db="EMBL/GenBank/DDBJ databases">
        <authorList>
            <consortium name="DOE Joint Genome Institute"/>
            <person name="Haridas S."/>
            <person name="Albert R."/>
            <person name="Binder M."/>
            <person name="Bloem J."/>
            <person name="Labutti K."/>
            <person name="Salamov A."/>
            <person name="Andreopoulos B."/>
            <person name="Baker S.E."/>
            <person name="Barry K."/>
            <person name="Bills G."/>
            <person name="Bluhm B.H."/>
            <person name="Cannon C."/>
            <person name="Castanera R."/>
            <person name="Culley D.E."/>
            <person name="Daum C."/>
            <person name="Ezra D."/>
            <person name="Gonzalez J.B."/>
            <person name="Henrissat B."/>
            <person name="Kuo A."/>
            <person name="Liang C."/>
            <person name="Lipzen A."/>
            <person name="Lutzoni F."/>
            <person name="Magnuson J."/>
            <person name="Mondo S."/>
            <person name="Nolan M."/>
            <person name="Ohm R."/>
            <person name="Pangilinan J."/>
            <person name="Park H.-J.H."/>
            <person name="Ramirez L."/>
            <person name="Alfaro M."/>
            <person name="Sun H."/>
            <person name="Tritt A."/>
            <person name="Yoshinaga Y."/>
            <person name="Zwiers L.-H.L."/>
            <person name="Turgeon B.G."/>
            <person name="Goodwin S.B."/>
            <person name="Spatafora J.W."/>
            <person name="Crous P.W."/>
            <person name="Grigoriev I.V."/>
        </authorList>
    </citation>
    <scope>NUCLEOTIDE SEQUENCE [LARGE SCALE GENOMIC DNA]</scope>
    <source>
        <strain evidence="1 2">CBS 611.86</strain>
    </source>
</reference>
<dbReference type="AlphaFoldDB" id="A0A7C8I6L0"/>
<dbReference type="EMBL" id="JAADJZ010000031">
    <property type="protein sequence ID" value="KAF2865727.1"/>
    <property type="molecule type" value="Genomic_DNA"/>
</dbReference>
<proteinExistence type="predicted"/>
<protein>
    <submittedName>
        <fullName evidence="1">Uncharacterized protein</fullName>
    </submittedName>
</protein>
<evidence type="ECO:0000313" key="1">
    <source>
        <dbReference type="EMBL" id="KAF2865727.1"/>
    </source>
</evidence>
<evidence type="ECO:0000313" key="2">
    <source>
        <dbReference type="Proteomes" id="UP000481861"/>
    </source>
</evidence>
<organism evidence="1 2">
    <name type="scientific">Massariosphaeria phaeospora</name>
    <dbReference type="NCBI Taxonomy" id="100035"/>
    <lineage>
        <taxon>Eukaryota</taxon>
        <taxon>Fungi</taxon>
        <taxon>Dikarya</taxon>
        <taxon>Ascomycota</taxon>
        <taxon>Pezizomycotina</taxon>
        <taxon>Dothideomycetes</taxon>
        <taxon>Pleosporomycetidae</taxon>
        <taxon>Pleosporales</taxon>
        <taxon>Pleosporales incertae sedis</taxon>
        <taxon>Massariosphaeria</taxon>
    </lineage>
</organism>
<gene>
    <name evidence="1" type="ORF">BDV95DRAFT_651738</name>
</gene>
<comment type="caution">
    <text evidence="1">The sequence shown here is derived from an EMBL/GenBank/DDBJ whole genome shotgun (WGS) entry which is preliminary data.</text>
</comment>
<dbReference type="Proteomes" id="UP000481861">
    <property type="component" value="Unassembled WGS sequence"/>
</dbReference>
<keyword evidence="2" id="KW-1185">Reference proteome</keyword>
<sequence>MHDENPPKHANSLPAMNILYRPLRIAQAYSASDNPEYLSTFLNLMENNLTAMKQYKSKPSTQASLANFKEIASKESENMAHTPTQPRTSLPTHQRESCTSDIRAFHEKNKEKSLACVEKELSETDKGLVYCMELLAAPFSADYPARTADDYIDQLHGDLYNAVNYTQDYSQHLATNADTS</sequence>
<name>A0A7C8I6L0_9PLEO</name>
<accession>A0A7C8I6L0</accession>